<dbReference type="Gene3D" id="1.20.1640.10">
    <property type="entry name" value="Multidrug efflux transporter AcrB transmembrane domain"/>
    <property type="match status" value="2"/>
</dbReference>
<evidence type="ECO:0000256" key="6">
    <source>
        <dbReference type="ARBA" id="ARBA00023136"/>
    </source>
</evidence>
<keyword evidence="11" id="KW-1185">Reference proteome</keyword>
<proteinExistence type="inferred from homology"/>
<comment type="subcellular location">
    <subcellularLocation>
        <location evidence="1">Cell membrane</location>
        <topology evidence="1">Multi-pass membrane protein</topology>
    </subcellularLocation>
</comment>
<dbReference type="Proteomes" id="UP001631957">
    <property type="component" value="Unassembled WGS sequence"/>
</dbReference>
<feature type="transmembrane region" description="Helical" evidence="7">
    <location>
        <begin position="586"/>
        <end position="611"/>
    </location>
</feature>
<evidence type="ECO:0000256" key="8">
    <source>
        <dbReference type="SAM" id="SignalP"/>
    </source>
</evidence>
<evidence type="ECO:0000259" key="9">
    <source>
        <dbReference type="Pfam" id="PF03176"/>
    </source>
</evidence>
<name>A0ABW9HGE0_9ACTN</name>
<keyword evidence="5 7" id="KW-1133">Transmembrane helix</keyword>
<evidence type="ECO:0000256" key="4">
    <source>
        <dbReference type="ARBA" id="ARBA00022692"/>
    </source>
</evidence>
<keyword evidence="6 7" id="KW-0472">Membrane</keyword>
<evidence type="ECO:0000256" key="1">
    <source>
        <dbReference type="ARBA" id="ARBA00004651"/>
    </source>
</evidence>
<feature type="transmembrane region" description="Helical" evidence="7">
    <location>
        <begin position="215"/>
        <end position="239"/>
    </location>
</feature>
<protein>
    <submittedName>
        <fullName evidence="10">MMPL family transporter</fullName>
    </submittedName>
</protein>
<feature type="transmembrane region" description="Helical" evidence="7">
    <location>
        <begin position="293"/>
        <end position="317"/>
    </location>
</feature>
<dbReference type="PANTHER" id="PTHR33406:SF11">
    <property type="entry name" value="MEMBRANE PROTEIN SCO6666-RELATED"/>
    <property type="match status" value="1"/>
</dbReference>
<dbReference type="InterPro" id="IPR004869">
    <property type="entry name" value="MMPL_dom"/>
</dbReference>
<evidence type="ECO:0000256" key="2">
    <source>
        <dbReference type="ARBA" id="ARBA00010157"/>
    </source>
</evidence>
<reference evidence="10 11" key="1">
    <citation type="submission" date="2024-12" db="EMBL/GenBank/DDBJ databases">
        <title>Forecasting of Potato common scab and diversities of Pathogenic streptomyces spp. in china.</title>
        <authorList>
            <person name="Handique U."/>
            <person name="Wu J."/>
        </authorList>
    </citation>
    <scope>NUCLEOTIDE SEQUENCE [LARGE SCALE GENOMIC DNA]</scope>
    <source>
        <strain evidence="10 11">ZRIMU1530</strain>
    </source>
</reference>
<dbReference type="EMBL" id="JBJVNI010000001">
    <property type="protein sequence ID" value="MFM9607117.1"/>
    <property type="molecule type" value="Genomic_DNA"/>
</dbReference>
<feature type="chain" id="PRO_5047425073" evidence="8">
    <location>
        <begin position="19"/>
        <end position="711"/>
    </location>
</feature>
<evidence type="ECO:0000313" key="11">
    <source>
        <dbReference type="Proteomes" id="UP001631957"/>
    </source>
</evidence>
<feature type="transmembrane region" description="Helical" evidence="7">
    <location>
        <begin position="266"/>
        <end position="287"/>
    </location>
</feature>
<feature type="transmembrane region" description="Helical" evidence="7">
    <location>
        <begin position="519"/>
        <end position="540"/>
    </location>
</feature>
<comment type="caution">
    <text evidence="10">The sequence shown here is derived from an EMBL/GenBank/DDBJ whole genome shotgun (WGS) entry which is preliminary data.</text>
</comment>
<feature type="transmembrane region" description="Helical" evidence="7">
    <location>
        <begin position="188"/>
        <end position="209"/>
    </location>
</feature>
<dbReference type="InterPro" id="IPR050545">
    <property type="entry name" value="Mycobact_MmpL"/>
</dbReference>
<feature type="transmembrane region" description="Helical" evidence="7">
    <location>
        <begin position="632"/>
        <end position="649"/>
    </location>
</feature>
<gene>
    <name evidence="10" type="ORF">ACKI18_00155</name>
</gene>
<sequence length="711" mass="74595">MFSAALLSVLCGLLGASAQDRLTAGGWFPPDARALNAERVLGKEFGRGTPDLMLLVRAGHDGVTADAPEVAAAGAALAEEIRGTGRTRYVTSYWESRDPVLLSADRRSAVVAVKFEGDEEAVHDSMARVLSRVTGDHGPATVRAVGQSVVHDALEAQAHRDLVRAELLTAPLILLLLVMIFRSLPAALLPVLVGALATTVTSAVLAGLACLTPVSVFALNVTTALGFGLAVDYSLLVLTRFRQELSSGRTVPDALRSTLSTAGRTVLFSGLAVSLCLTALLAFPIMFLRSMAYGGIVVTAVAVASTLLVLPAALTLFAPRMLGTGLLGRGRPAGPRARARIGAALWRHTLSGVRNAPAAVALLTTALVCLMAAPFTGVSFGFIDDRALPRSAPVREIADELRADFPALTATHLPIALPGFRGTPDDLARYAERLSLVPGVERVADPVGSHDTGSTARPVPSAFDERGAWIDVTVRGTPFEPSTLRTLDAVEAVPAPVRPLFGGPTALLRDTRAALADRLPFVIGLIALAMSALLFAFTGSVLIPAKALVLTALSMTAAMGTLVFVFQEGHLKGVVGPFTVTGSTDLSMTILVVCIAFALSMDYEVFLLSAIRERYVATGDNSTAVAEGLRRTGPLITSASVLIAVVFLGQATSSITPLKTLGVGMVVTILLDAVVIRMLLVPAFMQLAGRANWWSPPVLTRLHERVSLAER</sequence>
<dbReference type="Pfam" id="PF03176">
    <property type="entry name" value="MMPL"/>
    <property type="match status" value="2"/>
</dbReference>
<feature type="transmembrane region" description="Helical" evidence="7">
    <location>
        <begin position="356"/>
        <end position="383"/>
    </location>
</feature>
<keyword evidence="8" id="KW-0732">Signal</keyword>
<evidence type="ECO:0000256" key="3">
    <source>
        <dbReference type="ARBA" id="ARBA00022475"/>
    </source>
</evidence>
<evidence type="ECO:0000313" key="10">
    <source>
        <dbReference type="EMBL" id="MFM9607117.1"/>
    </source>
</evidence>
<feature type="signal peptide" evidence="8">
    <location>
        <begin position="1"/>
        <end position="18"/>
    </location>
</feature>
<dbReference type="SUPFAM" id="SSF82866">
    <property type="entry name" value="Multidrug efflux transporter AcrB transmembrane domain"/>
    <property type="match status" value="2"/>
</dbReference>
<feature type="domain" description="Membrane transport protein MMPL" evidence="9">
    <location>
        <begin position="439"/>
        <end position="696"/>
    </location>
</feature>
<keyword evidence="3" id="KW-1003">Cell membrane</keyword>
<feature type="transmembrane region" description="Helical" evidence="7">
    <location>
        <begin position="547"/>
        <end position="566"/>
    </location>
</feature>
<feature type="domain" description="Membrane transport protein MMPL" evidence="9">
    <location>
        <begin position="28"/>
        <end position="359"/>
    </location>
</feature>
<organism evidence="10 11">
    <name type="scientific">Streptomyces niveiscabiei</name>
    <dbReference type="NCBI Taxonomy" id="164115"/>
    <lineage>
        <taxon>Bacteria</taxon>
        <taxon>Bacillati</taxon>
        <taxon>Actinomycetota</taxon>
        <taxon>Actinomycetes</taxon>
        <taxon>Kitasatosporales</taxon>
        <taxon>Streptomycetaceae</taxon>
        <taxon>Streptomyces</taxon>
    </lineage>
</organism>
<evidence type="ECO:0000256" key="5">
    <source>
        <dbReference type="ARBA" id="ARBA00022989"/>
    </source>
</evidence>
<dbReference type="PANTHER" id="PTHR33406">
    <property type="entry name" value="MEMBRANE PROTEIN MJ1562-RELATED"/>
    <property type="match status" value="1"/>
</dbReference>
<evidence type="ECO:0000256" key="7">
    <source>
        <dbReference type="SAM" id="Phobius"/>
    </source>
</evidence>
<accession>A0ABW9HGE0</accession>
<feature type="transmembrane region" description="Helical" evidence="7">
    <location>
        <begin position="661"/>
        <end position="680"/>
    </location>
</feature>
<keyword evidence="4 7" id="KW-0812">Transmembrane</keyword>
<comment type="similarity">
    <text evidence="2">Belongs to the resistance-nodulation-cell division (RND) (TC 2.A.6) family. MmpL subfamily.</text>
</comment>
<dbReference type="RefSeq" id="WP_409119944.1">
    <property type="nucleotide sequence ID" value="NZ_JBJVNI010000001.1"/>
</dbReference>